<evidence type="ECO:0000313" key="2">
    <source>
        <dbReference type="Proteomes" id="UP000664203"/>
    </source>
</evidence>
<protein>
    <submittedName>
        <fullName evidence="1">Uncharacterized protein</fullName>
    </submittedName>
</protein>
<dbReference type="AlphaFoldDB" id="A0A8H3F6L7"/>
<organism evidence="1 2">
    <name type="scientific">Alectoria fallacina</name>
    <dbReference type="NCBI Taxonomy" id="1903189"/>
    <lineage>
        <taxon>Eukaryota</taxon>
        <taxon>Fungi</taxon>
        <taxon>Dikarya</taxon>
        <taxon>Ascomycota</taxon>
        <taxon>Pezizomycotina</taxon>
        <taxon>Lecanoromycetes</taxon>
        <taxon>OSLEUM clade</taxon>
        <taxon>Lecanoromycetidae</taxon>
        <taxon>Lecanorales</taxon>
        <taxon>Lecanorineae</taxon>
        <taxon>Parmeliaceae</taxon>
        <taxon>Alectoria</taxon>
    </lineage>
</organism>
<keyword evidence="2" id="KW-1185">Reference proteome</keyword>
<dbReference type="EMBL" id="CAJPDR010000135">
    <property type="protein sequence ID" value="CAF9920336.1"/>
    <property type="molecule type" value="Genomic_DNA"/>
</dbReference>
<sequence>MLASSPLRIISLGIPSRLARPKSLGKSNPCDRGNDRDCGADNLAAANAFHGHGNHSVYRLATHDHAGQAGQDPGSVSSAKNHINDGLGVTNIDNTYGGVDLHVGNLGAGFPHVATLACHIMSFNMLSSVLNADISGGINSPQRPQPQWRQSHCPLPRQCQWPWHSLCSDRLYCRQCRPSTSSSNTADDIQISFFWDTGGQVEKEEVAVLEFVHQSFMLE</sequence>
<gene>
    <name evidence="1" type="ORF">ALECFALPRED_001490</name>
</gene>
<dbReference type="Proteomes" id="UP000664203">
    <property type="component" value="Unassembled WGS sequence"/>
</dbReference>
<proteinExistence type="predicted"/>
<accession>A0A8H3F6L7</accession>
<reference evidence="1" key="1">
    <citation type="submission" date="2021-03" db="EMBL/GenBank/DDBJ databases">
        <authorList>
            <person name="Tagirdzhanova G."/>
        </authorList>
    </citation>
    <scope>NUCLEOTIDE SEQUENCE</scope>
</reference>
<comment type="caution">
    <text evidence="1">The sequence shown here is derived from an EMBL/GenBank/DDBJ whole genome shotgun (WGS) entry which is preliminary data.</text>
</comment>
<name>A0A8H3F6L7_9LECA</name>
<evidence type="ECO:0000313" key="1">
    <source>
        <dbReference type="EMBL" id="CAF9920336.1"/>
    </source>
</evidence>